<dbReference type="InParanoid" id="A0A167PMH4"/>
<evidence type="ECO:0000256" key="4">
    <source>
        <dbReference type="SAM" id="Phobius"/>
    </source>
</evidence>
<dbReference type="RefSeq" id="XP_018296257.1">
    <property type="nucleotide sequence ID" value="XM_018439036.1"/>
</dbReference>
<dbReference type="AlphaFoldDB" id="A0A167PMH4"/>
<feature type="chain" id="PRO_5007891244" description="SH3 domain-containing protein" evidence="5">
    <location>
        <begin position="21"/>
        <end position="535"/>
    </location>
</feature>
<keyword evidence="4" id="KW-0812">Transmembrane</keyword>
<evidence type="ECO:0000256" key="1">
    <source>
        <dbReference type="ARBA" id="ARBA00022443"/>
    </source>
</evidence>
<dbReference type="EMBL" id="KV440973">
    <property type="protein sequence ID" value="OAD78217.1"/>
    <property type="molecule type" value="Genomic_DNA"/>
</dbReference>
<dbReference type="Pfam" id="PF14604">
    <property type="entry name" value="SH3_9"/>
    <property type="match status" value="1"/>
</dbReference>
<dbReference type="SMART" id="SM00326">
    <property type="entry name" value="SH3"/>
    <property type="match status" value="1"/>
</dbReference>
<keyword evidence="1 2" id="KW-0728">SH3 domain</keyword>
<dbReference type="OrthoDB" id="5340910at2759"/>
<keyword evidence="5" id="KW-0732">Signal</keyword>
<evidence type="ECO:0000256" key="3">
    <source>
        <dbReference type="SAM" id="MobiDB-lite"/>
    </source>
</evidence>
<feature type="domain" description="SH3" evidence="6">
    <location>
        <begin position="318"/>
        <end position="379"/>
    </location>
</feature>
<reference evidence="8" key="1">
    <citation type="submission" date="2015-06" db="EMBL/GenBank/DDBJ databases">
        <title>Expansion of signal transduction pathways in fungi by whole-genome duplication.</title>
        <authorList>
            <consortium name="DOE Joint Genome Institute"/>
            <person name="Corrochano L.M."/>
            <person name="Kuo A."/>
            <person name="Marcet-Houben M."/>
            <person name="Polaino S."/>
            <person name="Salamov A."/>
            <person name="Villalobos J.M."/>
            <person name="Alvarez M.I."/>
            <person name="Avalos J."/>
            <person name="Benito E.P."/>
            <person name="Benoit I."/>
            <person name="Burger G."/>
            <person name="Camino L.P."/>
            <person name="Canovas D."/>
            <person name="Cerda-Olmedo E."/>
            <person name="Cheng J.-F."/>
            <person name="Dominguez A."/>
            <person name="Elias M."/>
            <person name="Eslava A.P."/>
            <person name="Glaser F."/>
            <person name="Grimwood J."/>
            <person name="Gutierrez G."/>
            <person name="Heitman J."/>
            <person name="Henrissat B."/>
            <person name="Iturriaga E.A."/>
            <person name="Lang B.F."/>
            <person name="Lavin J.L."/>
            <person name="Lee S."/>
            <person name="Li W."/>
            <person name="Lindquist E."/>
            <person name="Lopez-Garcia S."/>
            <person name="Luque E.M."/>
            <person name="Marcos A.T."/>
            <person name="Martin J."/>
            <person name="McCluskey K."/>
            <person name="Medina H.R."/>
            <person name="Miralles-Duran A."/>
            <person name="Miyazaki A."/>
            <person name="Munoz-Torres E."/>
            <person name="Oguiza J.A."/>
            <person name="Ohm R."/>
            <person name="Olmedo M."/>
            <person name="Orejas M."/>
            <person name="Ortiz-Castellanos L."/>
            <person name="Pisabarro A.G."/>
            <person name="Rodriguez-Romero J."/>
            <person name="Ruiz-Herrera J."/>
            <person name="Ruiz-Vazquez R."/>
            <person name="Sanz C."/>
            <person name="Schackwitz W."/>
            <person name="Schmutz J."/>
            <person name="Shahriari M."/>
            <person name="Shelest E."/>
            <person name="Silva-Franco F."/>
            <person name="Soanes D."/>
            <person name="Syed K."/>
            <person name="Tagua V.G."/>
            <person name="Talbot N.J."/>
            <person name="Thon M."/>
            <person name="De vries R.P."/>
            <person name="Wiebenga A."/>
            <person name="Yadav J.S."/>
            <person name="Braun E.L."/>
            <person name="Baker S."/>
            <person name="Garre V."/>
            <person name="Horwitz B."/>
            <person name="Torres-Martinez S."/>
            <person name="Idnurm A."/>
            <person name="Herrera-Estrella A."/>
            <person name="Gabaldon T."/>
            <person name="Grigoriev I.V."/>
        </authorList>
    </citation>
    <scope>NUCLEOTIDE SEQUENCE [LARGE SCALE GENOMIC DNA]</scope>
    <source>
        <strain evidence="8">NRRL 1555(-)</strain>
    </source>
</reference>
<dbReference type="PROSITE" id="PS50002">
    <property type="entry name" value="SH3"/>
    <property type="match status" value="1"/>
</dbReference>
<proteinExistence type="predicted"/>
<evidence type="ECO:0000256" key="2">
    <source>
        <dbReference type="PROSITE-ProRule" id="PRU00192"/>
    </source>
</evidence>
<feature type="region of interest" description="Disordered" evidence="3">
    <location>
        <begin position="459"/>
        <end position="535"/>
    </location>
</feature>
<protein>
    <recommendedName>
        <fullName evidence="6">SH3 domain-containing protein</fullName>
    </recommendedName>
</protein>
<dbReference type="Gene3D" id="2.30.30.40">
    <property type="entry name" value="SH3 Domains"/>
    <property type="match status" value="1"/>
</dbReference>
<feature type="region of interest" description="Disordered" evidence="3">
    <location>
        <begin position="259"/>
        <end position="278"/>
    </location>
</feature>
<gene>
    <name evidence="7" type="ORF">PHYBLDRAFT_185131</name>
</gene>
<dbReference type="VEuPathDB" id="FungiDB:PHYBLDRAFT_185131"/>
<dbReference type="SUPFAM" id="SSF50044">
    <property type="entry name" value="SH3-domain"/>
    <property type="match status" value="1"/>
</dbReference>
<feature type="signal peptide" evidence="5">
    <location>
        <begin position="1"/>
        <end position="20"/>
    </location>
</feature>
<dbReference type="STRING" id="763407.A0A167PMH4"/>
<dbReference type="Proteomes" id="UP000077315">
    <property type="component" value="Unassembled WGS sequence"/>
</dbReference>
<feature type="compositionally biased region" description="Polar residues" evidence="3">
    <location>
        <begin position="508"/>
        <end position="525"/>
    </location>
</feature>
<name>A0A167PMH4_PHYB8</name>
<accession>A0A167PMH4</accession>
<evidence type="ECO:0000313" key="7">
    <source>
        <dbReference type="EMBL" id="OAD78217.1"/>
    </source>
</evidence>
<evidence type="ECO:0000313" key="8">
    <source>
        <dbReference type="Proteomes" id="UP000077315"/>
    </source>
</evidence>
<sequence>MIIVTFSLIILIVFLQSILADDSGCVLLQGSRACPAFQQFYVGLPGLSTQYSFIGNATTTESFDQSLFNYVNSTSNYLFPLGCLSSNYNPTVPYARYSLSRLCALMIQDSEDSLPCNYQHNLIPPPLCQQTCDDWVDSIKEITNDPAVCSSSLQRNTTLASLSLQCVSWQGFNGTGDTNCVSGIANEPENCGFQGNVPGACHYCTNHRSDTCCAAVHGCKHPLAPGAIAGIAVGCVVFSLIVLASLLYLCIRKRRTPSHFSSPELGPDHSLERREDVSTSQQALVHSASAGVVPPDLPIHNMPPMEERSTISPVQPLTLNAFHIVVHPYPPQVDDELSLSIGDIVCLALSFDDGWALGFNITSGRKGVFPTVCIAPAPQDLLNRLMLMPENPNSYSKIQWEDTSSNLPDMEEYHIQQRDASNHPQKDAVLTMERLHENLQRSISLGLFSKPIARSSLVYTHTMPSKKTRRTSYSSDSENPTSPSHALYSIPYSASQSTPKDSYELQDHNTSTTNMTSLHPSSHTSNDVRSKRRET</sequence>
<keyword evidence="4" id="KW-0472">Membrane</keyword>
<evidence type="ECO:0000259" key="6">
    <source>
        <dbReference type="PROSITE" id="PS50002"/>
    </source>
</evidence>
<keyword evidence="8" id="KW-1185">Reference proteome</keyword>
<dbReference type="InterPro" id="IPR036028">
    <property type="entry name" value="SH3-like_dom_sf"/>
</dbReference>
<feature type="compositionally biased region" description="Polar residues" evidence="3">
    <location>
        <begin position="471"/>
        <end position="484"/>
    </location>
</feature>
<feature type="compositionally biased region" description="Basic and acidic residues" evidence="3">
    <location>
        <begin position="266"/>
        <end position="277"/>
    </location>
</feature>
<dbReference type="InterPro" id="IPR001452">
    <property type="entry name" value="SH3_domain"/>
</dbReference>
<keyword evidence="4" id="KW-1133">Transmembrane helix</keyword>
<organism evidence="7 8">
    <name type="scientific">Phycomyces blakesleeanus (strain ATCC 8743b / DSM 1359 / FGSC 10004 / NBRC 33097 / NRRL 1555)</name>
    <dbReference type="NCBI Taxonomy" id="763407"/>
    <lineage>
        <taxon>Eukaryota</taxon>
        <taxon>Fungi</taxon>
        <taxon>Fungi incertae sedis</taxon>
        <taxon>Mucoromycota</taxon>
        <taxon>Mucoromycotina</taxon>
        <taxon>Mucoromycetes</taxon>
        <taxon>Mucorales</taxon>
        <taxon>Phycomycetaceae</taxon>
        <taxon>Phycomyces</taxon>
    </lineage>
</organism>
<dbReference type="GeneID" id="28999942"/>
<evidence type="ECO:0000256" key="5">
    <source>
        <dbReference type="SAM" id="SignalP"/>
    </source>
</evidence>
<feature type="compositionally biased region" description="Basic and acidic residues" evidence="3">
    <location>
        <begin position="526"/>
        <end position="535"/>
    </location>
</feature>
<feature type="transmembrane region" description="Helical" evidence="4">
    <location>
        <begin position="227"/>
        <end position="251"/>
    </location>
</feature>